<evidence type="ECO:0008006" key="4">
    <source>
        <dbReference type="Google" id="ProtNLM"/>
    </source>
</evidence>
<sequence length="193" mass="22280">MKNAPIILKVLYYIIPVLILSCFLSCKREHVQSHRSGTNLPEVREMKNSKAWIFLTYLDSLVKLPAAEFNEAAMMSVHKKYAIELPLVIYDPAKEQNRQDIIIQYYKNNNTSNEVETGIILLIPETITDSLVVGDFTRYFGPITDEQPLIGITEQPRPVRIRVSPDRTIKLTFENNRNRDQAGVTRVEILNYR</sequence>
<feature type="transmembrane region" description="Helical" evidence="1">
    <location>
        <begin position="6"/>
        <end position="26"/>
    </location>
</feature>
<comment type="caution">
    <text evidence="2">The sequence shown here is derived from an EMBL/GenBank/DDBJ whole genome shotgun (WGS) entry which is preliminary data.</text>
</comment>
<name>A0ABU0TKU1_9FLAO</name>
<keyword evidence="1" id="KW-1133">Transmembrane helix</keyword>
<reference evidence="2 3" key="1">
    <citation type="submission" date="2023-07" db="EMBL/GenBank/DDBJ databases">
        <title>Functional and genomic diversity of the sorghum phyllosphere microbiome.</title>
        <authorList>
            <person name="Shade A."/>
        </authorList>
    </citation>
    <scope>NUCLEOTIDE SEQUENCE [LARGE SCALE GENOMIC DNA]</scope>
    <source>
        <strain evidence="2 3">SORGH_AS_1064</strain>
    </source>
</reference>
<dbReference type="PROSITE" id="PS51257">
    <property type="entry name" value="PROKAR_LIPOPROTEIN"/>
    <property type="match status" value="1"/>
</dbReference>
<accession>A0ABU0TKU1</accession>
<evidence type="ECO:0000313" key="2">
    <source>
        <dbReference type="EMBL" id="MDQ1096920.1"/>
    </source>
</evidence>
<keyword evidence="3" id="KW-1185">Reference proteome</keyword>
<evidence type="ECO:0000256" key="1">
    <source>
        <dbReference type="SAM" id="Phobius"/>
    </source>
</evidence>
<dbReference type="Proteomes" id="UP001225072">
    <property type="component" value="Unassembled WGS sequence"/>
</dbReference>
<keyword evidence="1" id="KW-0812">Transmembrane</keyword>
<proteinExistence type="predicted"/>
<protein>
    <recommendedName>
        <fullName evidence="4">Lipoprotein</fullName>
    </recommendedName>
</protein>
<keyword evidence="1" id="KW-0472">Membrane</keyword>
<gene>
    <name evidence="2" type="ORF">QE404_002067</name>
</gene>
<dbReference type="RefSeq" id="WP_307453866.1">
    <property type="nucleotide sequence ID" value="NZ_JAUTAL010000001.1"/>
</dbReference>
<organism evidence="2 3">
    <name type="scientific">Chryseobacterium camelliae</name>
    <dbReference type="NCBI Taxonomy" id="1265445"/>
    <lineage>
        <taxon>Bacteria</taxon>
        <taxon>Pseudomonadati</taxon>
        <taxon>Bacteroidota</taxon>
        <taxon>Flavobacteriia</taxon>
        <taxon>Flavobacteriales</taxon>
        <taxon>Weeksellaceae</taxon>
        <taxon>Chryseobacterium group</taxon>
        <taxon>Chryseobacterium</taxon>
    </lineage>
</organism>
<evidence type="ECO:0000313" key="3">
    <source>
        <dbReference type="Proteomes" id="UP001225072"/>
    </source>
</evidence>
<dbReference type="EMBL" id="JAUTAL010000001">
    <property type="protein sequence ID" value="MDQ1096920.1"/>
    <property type="molecule type" value="Genomic_DNA"/>
</dbReference>